<organism evidence="3 4">
    <name type="scientific">Gossypium stocksii</name>
    <dbReference type="NCBI Taxonomy" id="47602"/>
    <lineage>
        <taxon>Eukaryota</taxon>
        <taxon>Viridiplantae</taxon>
        <taxon>Streptophyta</taxon>
        <taxon>Embryophyta</taxon>
        <taxon>Tracheophyta</taxon>
        <taxon>Spermatophyta</taxon>
        <taxon>Magnoliopsida</taxon>
        <taxon>eudicotyledons</taxon>
        <taxon>Gunneridae</taxon>
        <taxon>Pentapetalae</taxon>
        <taxon>rosids</taxon>
        <taxon>malvids</taxon>
        <taxon>Malvales</taxon>
        <taxon>Malvaceae</taxon>
        <taxon>Malvoideae</taxon>
        <taxon>Gossypium</taxon>
    </lineage>
</organism>
<comment type="caution">
    <text evidence="3">The sequence shown here is derived from an EMBL/GenBank/DDBJ whole genome shotgun (WGS) entry which is preliminary data.</text>
</comment>
<dbReference type="PANTHER" id="PTHR46354:SF9">
    <property type="entry name" value="PROTEIN INAPERTURATE POLLEN1"/>
    <property type="match status" value="1"/>
</dbReference>
<protein>
    <recommendedName>
        <fullName evidence="2">DOG1 domain-containing protein</fullName>
    </recommendedName>
</protein>
<name>A0A9D3W9J9_9ROSI</name>
<evidence type="ECO:0000259" key="2">
    <source>
        <dbReference type="PROSITE" id="PS51806"/>
    </source>
</evidence>
<evidence type="ECO:0000313" key="4">
    <source>
        <dbReference type="Proteomes" id="UP000828251"/>
    </source>
</evidence>
<dbReference type="InterPro" id="IPR051886">
    <property type="entry name" value="Seed_Dev/Stress_Resp_Reg"/>
</dbReference>
<reference evidence="3 4" key="1">
    <citation type="journal article" date="2021" name="Plant Biotechnol. J.">
        <title>Multi-omics assisted identification of the key and species-specific regulatory components of drought-tolerant mechanisms in Gossypium stocksii.</title>
        <authorList>
            <person name="Yu D."/>
            <person name="Ke L."/>
            <person name="Zhang D."/>
            <person name="Wu Y."/>
            <person name="Sun Y."/>
            <person name="Mei J."/>
            <person name="Sun J."/>
            <person name="Sun Y."/>
        </authorList>
    </citation>
    <scope>NUCLEOTIDE SEQUENCE [LARGE SCALE GENOMIC DNA]</scope>
    <source>
        <strain evidence="4">cv. E1</strain>
        <tissue evidence="3">Leaf</tissue>
    </source>
</reference>
<dbReference type="PROSITE" id="PS51806">
    <property type="entry name" value="DOG1"/>
    <property type="match status" value="1"/>
</dbReference>
<dbReference type="PANTHER" id="PTHR46354">
    <property type="entry name" value="DOG1 DOMAIN-CONTAINING PROTEIN"/>
    <property type="match status" value="1"/>
</dbReference>
<dbReference type="AlphaFoldDB" id="A0A9D3W9J9"/>
<feature type="domain" description="DOG1" evidence="2">
    <location>
        <begin position="85"/>
        <end position="321"/>
    </location>
</feature>
<evidence type="ECO:0000313" key="3">
    <source>
        <dbReference type="EMBL" id="KAH1115641.1"/>
    </source>
</evidence>
<dbReference type="Proteomes" id="UP000828251">
    <property type="component" value="Unassembled WGS sequence"/>
</dbReference>
<dbReference type="GO" id="GO:0006351">
    <property type="term" value="P:DNA-templated transcription"/>
    <property type="evidence" value="ECO:0007669"/>
    <property type="project" value="InterPro"/>
</dbReference>
<proteinExistence type="predicted"/>
<dbReference type="GO" id="GO:0043565">
    <property type="term" value="F:sequence-specific DNA binding"/>
    <property type="evidence" value="ECO:0007669"/>
    <property type="project" value="InterPro"/>
</dbReference>
<accession>A0A9D3W9J9</accession>
<dbReference type="Pfam" id="PF14144">
    <property type="entry name" value="DOG1"/>
    <property type="match status" value="1"/>
</dbReference>
<sequence length="340" mass="39413">MKAHTFDRLYITFPFSPQKPPFCRALFFLSSYYKIQERKKQPPRKPLPHHRESPPPSSPAVVTTTIIFQTMPGPFYFLSRKKPTSLPFKDYYENWFNTLKNTLLPLLRQSLSSPSPSLLPFRRDLLLQHFLFYYDSLDQAAAVDVSQILFPSWRNSLETPFLFLGDLHPYLFTNLLRSFIDAANNNKTQNPESLDKPYQVLAAWINPPEKLILRIEQIECGLRLMVPPLISRVRKVQAAFIRKVAEKWDSNEGFKKKGIREAVKAEMEEMLDVLMGANRLRRSVIIEIVNATNVYQGALFLEGLAQFLVGFKDTALVGEFRRWKMMMMMDINGGGTHWGF</sequence>
<feature type="region of interest" description="Disordered" evidence="1">
    <location>
        <begin position="39"/>
        <end position="60"/>
    </location>
</feature>
<keyword evidence="4" id="KW-1185">Reference proteome</keyword>
<dbReference type="InterPro" id="IPR025422">
    <property type="entry name" value="TGA_domain"/>
</dbReference>
<dbReference type="OrthoDB" id="683795at2759"/>
<evidence type="ECO:0000256" key="1">
    <source>
        <dbReference type="SAM" id="MobiDB-lite"/>
    </source>
</evidence>
<dbReference type="EMBL" id="JAIQCV010000003">
    <property type="protein sequence ID" value="KAH1115641.1"/>
    <property type="molecule type" value="Genomic_DNA"/>
</dbReference>
<gene>
    <name evidence="3" type="ORF">J1N35_009019</name>
</gene>